<feature type="transmembrane region" description="Helical" evidence="1">
    <location>
        <begin position="80"/>
        <end position="103"/>
    </location>
</feature>
<dbReference type="InterPro" id="IPR011429">
    <property type="entry name" value="Cyt_c_Planctomycete-type"/>
</dbReference>
<keyword evidence="1" id="KW-0472">Membrane</keyword>
<keyword evidence="4" id="KW-1185">Reference proteome</keyword>
<feature type="transmembrane region" description="Helical" evidence="1">
    <location>
        <begin position="143"/>
        <end position="162"/>
    </location>
</feature>
<dbReference type="RefSeq" id="WP_111371729.1">
    <property type="nucleotide sequence ID" value="NZ_CP029480.1"/>
</dbReference>
<dbReference type="OrthoDB" id="713772at2"/>
<dbReference type="PANTHER" id="PTHR35889">
    <property type="entry name" value="CYCLOINULO-OLIGOSACCHARIDE FRUCTANOTRANSFERASE-RELATED"/>
    <property type="match status" value="1"/>
</dbReference>
<reference evidence="3 4" key="1">
    <citation type="submission" date="2018-05" db="EMBL/GenBank/DDBJ databases">
        <title>Complete genome sequence of Arcticibacterium luteifluviistationis SM1504T, a cytophagaceae bacterium isolated from Arctic surface seawater.</title>
        <authorList>
            <person name="Li Y."/>
            <person name="Qin Q.-L."/>
        </authorList>
    </citation>
    <scope>NUCLEOTIDE SEQUENCE [LARGE SCALE GENOMIC DNA]</scope>
    <source>
        <strain evidence="3 4">SM1504</strain>
    </source>
</reference>
<feature type="transmembrane region" description="Helical" evidence="1">
    <location>
        <begin position="9"/>
        <end position="29"/>
    </location>
</feature>
<dbReference type="GO" id="GO:0020037">
    <property type="term" value="F:heme binding"/>
    <property type="evidence" value="ECO:0007669"/>
    <property type="project" value="InterPro"/>
</dbReference>
<dbReference type="InterPro" id="IPR036909">
    <property type="entry name" value="Cyt_c-like_dom_sf"/>
</dbReference>
<feature type="domain" description="Cytochrome C Planctomycete-type" evidence="2">
    <location>
        <begin position="211"/>
        <end position="271"/>
    </location>
</feature>
<evidence type="ECO:0000256" key="1">
    <source>
        <dbReference type="SAM" id="Phobius"/>
    </source>
</evidence>
<dbReference type="Pfam" id="PF07635">
    <property type="entry name" value="PSCyt1"/>
    <property type="match status" value="1"/>
</dbReference>
<dbReference type="KEGG" id="als:DJ013_10290"/>
<dbReference type="Gene3D" id="3.80.10.10">
    <property type="entry name" value="Ribonuclease Inhibitor"/>
    <property type="match status" value="1"/>
</dbReference>
<accession>A0A2Z4GBD7</accession>
<dbReference type="Proteomes" id="UP000249873">
    <property type="component" value="Chromosome"/>
</dbReference>
<organism evidence="3 4">
    <name type="scientific">Arcticibacterium luteifluviistationis</name>
    <dbReference type="NCBI Taxonomy" id="1784714"/>
    <lineage>
        <taxon>Bacteria</taxon>
        <taxon>Pseudomonadati</taxon>
        <taxon>Bacteroidota</taxon>
        <taxon>Cytophagia</taxon>
        <taxon>Cytophagales</taxon>
        <taxon>Leadbetterellaceae</taxon>
        <taxon>Arcticibacterium</taxon>
    </lineage>
</organism>
<dbReference type="PANTHER" id="PTHR35889:SF3">
    <property type="entry name" value="F-BOX DOMAIN-CONTAINING PROTEIN"/>
    <property type="match status" value="1"/>
</dbReference>
<dbReference type="SUPFAM" id="SSF46626">
    <property type="entry name" value="Cytochrome c"/>
    <property type="match status" value="1"/>
</dbReference>
<feature type="transmembrane region" description="Helical" evidence="1">
    <location>
        <begin position="115"/>
        <end position="136"/>
    </location>
</feature>
<evidence type="ECO:0000259" key="2">
    <source>
        <dbReference type="Pfam" id="PF07635"/>
    </source>
</evidence>
<name>A0A2Z4GBD7_9BACT</name>
<keyword evidence="1" id="KW-1133">Transmembrane helix</keyword>
<dbReference type="EMBL" id="CP029480">
    <property type="protein sequence ID" value="AWV98536.1"/>
    <property type="molecule type" value="Genomic_DNA"/>
</dbReference>
<dbReference type="InterPro" id="IPR032675">
    <property type="entry name" value="LRR_dom_sf"/>
</dbReference>
<evidence type="ECO:0000313" key="3">
    <source>
        <dbReference type="EMBL" id="AWV98536.1"/>
    </source>
</evidence>
<evidence type="ECO:0000313" key="4">
    <source>
        <dbReference type="Proteomes" id="UP000249873"/>
    </source>
</evidence>
<sequence length="497" mass="55701">MPNKPLERFLTKPVVIILLGLLGVLILGLKFLNVTLESPILLTIGRFHPILLHFPIVLVLLVLGAEVLRFLKIIQIDSKVFFYSFLVMIVLTLVSIFSGYLLFASGEYSGYLMEQHFNGGVLTGCLLFVSFALFLYHWKSGKLYAVYLIALLATNGAALYTGHQGGNLTHGQNFLTEYLPMIGAEVEVESKVDSNQYLYEDIIQPILEAKCVGCHSTLRAKGNFSVSSFEDLFKEGKSGQTGLKHYLPDESELYLRVIMPDTVSDRMPPAGKTPLDDKEIAILKYWIANGAKTKQGLADSTTADSTKLEMQLLVNQLEPALKRYRFNVHKLKLNAEKLAAELEYLATDMEVVIKRDEEAEGEMYTLSNTFPPAPFDSEKLAQLKPYLDVFTKVSLVSSQIDDADLYIIAQMSNLKELYLQKTKLRGSGLIHLSQLENLKVLNVSFTKVDDKALLDLVKFPALKEVYTYSTGTTKDVIIALQKYKPTLQIHAEEGPYF</sequence>
<feature type="transmembrane region" description="Helical" evidence="1">
    <location>
        <begin position="49"/>
        <end position="68"/>
    </location>
</feature>
<protein>
    <recommendedName>
        <fullName evidence="2">Cytochrome C Planctomycete-type domain-containing protein</fullName>
    </recommendedName>
</protein>
<keyword evidence="1" id="KW-0812">Transmembrane</keyword>
<dbReference type="SUPFAM" id="SSF52047">
    <property type="entry name" value="RNI-like"/>
    <property type="match status" value="1"/>
</dbReference>
<dbReference type="AlphaFoldDB" id="A0A2Z4GBD7"/>
<dbReference type="GO" id="GO:0009055">
    <property type="term" value="F:electron transfer activity"/>
    <property type="evidence" value="ECO:0007669"/>
    <property type="project" value="InterPro"/>
</dbReference>
<gene>
    <name evidence="3" type="ORF">DJ013_10290</name>
</gene>
<proteinExistence type="predicted"/>